<evidence type="ECO:0000256" key="1">
    <source>
        <dbReference type="SAM" id="MobiDB-lite"/>
    </source>
</evidence>
<protein>
    <submittedName>
        <fullName evidence="2">Uncharacterized protein</fullName>
    </submittedName>
</protein>
<dbReference type="EMBL" id="JASPKZ010000012">
    <property type="protein sequence ID" value="KAJ9601576.1"/>
    <property type="molecule type" value="Genomic_DNA"/>
</dbReference>
<evidence type="ECO:0000313" key="3">
    <source>
        <dbReference type="Proteomes" id="UP001233999"/>
    </source>
</evidence>
<name>A0AAD8AMX5_DIPPU</name>
<keyword evidence="3" id="KW-1185">Reference proteome</keyword>
<proteinExistence type="predicted"/>
<reference evidence="2" key="2">
    <citation type="submission" date="2023-05" db="EMBL/GenBank/DDBJ databases">
        <authorList>
            <person name="Fouks B."/>
        </authorList>
    </citation>
    <scope>NUCLEOTIDE SEQUENCE</scope>
    <source>
        <strain evidence="2">Stay&amp;Tobe</strain>
        <tissue evidence="2">Testes</tissue>
    </source>
</reference>
<dbReference type="AlphaFoldDB" id="A0AAD8AMX5"/>
<dbReference type="Proteomes" id="UP001233999">
    <property type="component" value="Unassembled WGS sequence"/>
</dbReference>
<reference evidence="2" key="1">
    <citation type="journal article" date="2023" name="IScience">
        <title>Live-bearing cockroach genome reveals convergent evolutionary mechanisms linked to viviparity in insects and beyond.</title>
        <authorList>
            <person name="Fouks B."/>
            <person name="Harrison M.C."/>
            <person name="Mikhailova A.A."/>
            <person name="Marchal E."/>
            <person name="English S."/>
            <person name="Carruthers M."/>
            <person name="Jennings E.C."/>
            <person name="Chiamaka E.L."/>
            <person name="Frigard R.A."/>
            <person name="Pippel M."/>
            <person name="Attardo G.M."/>
            <person name="Benoit J.B."/>
            <person name="Bornberg-Bauer E."/>
            <person name="Tobe S.S."/>
        </authorList>
    </citation>
    <scope>NUCLEOTIDE SEQUENCE</scope>
    <source>
        <strain evidence="2">Stay&amp;Tobe</strain>
    </source>
</reference>
<accession>A0AAD8AMX5</accession>
<feature type="compositionally biased region" description="Basic and acidic residues" evidence="1">
    <location>
        <begin position="40"/>
        <end position="50"/>
    </location>
</feature>
<gene>
    <name evidence="2" type="ORF">L9F63_000319</name>
</gene>
<evidence type="ECO:0000313" key="2">
    <source>
        <dbReference type="EMBL" id="KAJ9601576.1"/>
    </source>
</evidence>
<comment type="caution">
    <text evidence="2">The sequence shown here is derived from an EMBL/GenBank/DDBJ whole genome shotgun (WGS) entry which is preliminary data.</text>
</comment>
<organism evidence="2 3">
    <name type="scientific">Diploptera punctata</name>
    <name type="common">Pacific beetle cockroach</name>
    <dbReference type="NCBI Taxonomy" id="6984"/>
    <lineage>
        <taxon>Eukaryota</taxon>
        <taxon>Metazoa</taxon>
        <taxon>Ecdysozoa</taxon>
        <taxon>Arthropoda</taxon>
        <taxon>Hexapoda</taxon>
        <taxon>Insecta</taxon>
        <taxon>Pterygota</taxon>
        <taxon>Neoptera</taxon>
        <taxon>Polyneoptera</taxon>
        <taxon>Dictyoptera</taxon>
        <taxon>Blattodea</taxon>
        <taxon>Blaberoidea</taxon>
        <taxon>Blaberidae</taxon>
        <taxon>Diplopterinae</taxon>
        <taxon>Diploptera</taxon>
    </lineage>
</organism>
<feature type="non-terminal residue" evidence="2">
    <location>
        <position position="1"/>
    </location>
</feature>
<sequence length="50" mass="5403">LSEFGSIYLNAKEDYQHEPSISFENIAESVSEGAGGKRAGSVDKATEVQR</sequence>
<feature type="non-terminal residue" evidence="2">
    <location>
        <position position="50"/>
    </location>
</feature>
<feature type="region of interest" description="Disordered" evidence="1">
    <location>
        <begin position="31"/>
        <end position="50"/>
    </location>
</feature>